<sequence length="209" mass="23470">MTENIRVYLLDDHPLVLEGLQNRLNAEPGIEVLHTFTDPREFISQAEQLCPDVAVIDISLPHMDGFQLARRLKEQYGNTLKIILLSGYAYEEFYIKAYKIGVHAYLSKQASYTQIINAIKQSMLGHILIPESIGTAHSSQDALTPAERKVLQLLAKEKTNKEIAHELALSQRTVEYHLASVNQKLGVTSRIGAIVKGFELGLLTFLKED</sequence>
<dbReference type="GO" id="GO:0000160">
    <property type="term" value="P:phosphorelay signal transduction system"/>
    <property type="evidence" value="ECO:0007669"/>
    <property type="project" value="UniProtKB-KW"/>
</dbReference>
<dbReference type="InterPro" id="IPR000792">
    <property type="entry name" value="Tscrpt_reg_LuxR_C"/>
</dbReference>
<dbReference type="CDD" id="cd17535">
    <property type="entry name" value="REC_NarL-like"/>
    <property type="match status" value="1"/>
</dbReference>
<proteinExistence type="predicted"/>
<dbReference type="InterPro" id="IPR016032">
    <property type="entry name" value="Sig_transdc_resp-reg_C-effctor"/>
</dbReference>
<evidence type="ECO:0000259" key="7">
    <source>
        <dbReference type="PROSITE" id="PS50043"/>
    </source>
</evidence>
<dbReference type="SUPFAM" id="SSF46894">
    <property type="entry name" value="C-terminal effector domain of the bipartite response regulators"/>
    <property type="match status" value="1"/>
</dbReference>
<name>A0A089MB62_9BACL</name>
<dbReference type="STRING" id="189425.PGRAT_19710"/>
<dbReference type="InterPro" id="IPR039420">
    <property type="entry name" value="WalR-like"/>
</dbReference>
<dbReference type="InterPro" id="IPR011006">
    <property type="entry name" value="CheY-like_superfamily"/>
</dbReference>
<accession>A0A089MB62</accession>
<dbReference type="Pfam" id="PF00072">
    <property type="entry name" value="Response_reg"/>
    <property type="match status" value="1"/>
</dbReference>
<keyword evidence="5" id="KW-0804">Transcription</keyword>
<evidence type="ECO:0000256" key="4">
    <source>
        <dbReference type="ARBA" id="ARBA00023125"/>
    </source>
</evidence>
<dbReference type="SUPFAM" id="SSF52172">
    <property type="entry name" value="CheY-like"/>
    <property type="match status" value="1"/>
</dbReference>
<dbReference type="EMBL" id="CP009287">
    <property type="protein sequence ID" value="AIQ69605.1"/>
    <property type="molecule type" value="Genomic_DNA"/>
</dbReference>
<dbReference type="eggNOG" id="COG2197">
    <property type="taxonomic scope" value="Bacteria"/>
</dbReference>
<dbReference type="SMART" id="SM00448">
    <property type="entry name" value="REC"/>
    <property type="match status" value="1"/>
</dbReference>
<dbReference type="Gene3D" id="3.40.50.2300">
    <property type="match status" value="1"/>
</dbReference>
<evidence type="ECO:0000259" key="8">
    <source>
        <dbReference type="PROSITE" id="PS50110"/>
    </source>
</evidence>
<dbReference type="OrthoDB" id="2972364at2"/>
<feature type="domain" description="Response regulatory" evidence="8">
    <location>
        <begin position="6"/>
        <end position="123"/>
    </location>
</feature>
<dbReference type="GO" id="GO:0006355">
    <property type="term" value="P:regulation of DNA-templated transcription"/>
    <property type="evidence" value="ECO:0007669"/>
    <property type="project" value="InterPro"/>
</dbReference>
<evidence type="ECO:0000256" key="5">
    <source>
        <dbReference type="ARBA" id="ARBA00023163"/>
    </source>
</evidence>
<dbReference type="InterPro" id="IPR036388">
    <property type="entry name" value="WH-like_DNA-bd_sf"/>
</dbReference>
<dbReference type="InterPro" id="IPR001789">
    <property type="entry name" value="Sig_transdc_resp-reg_receiver"/>
</dbReference>
<organism evidence="9 10">
    <name type="scientific">Paenibacillus graminis</name>
    <dbReference type="NCBI Taxonomy" id="189425"/>
    <lineage>
        <taxon>Bacteria</taxon>
        <taxon>Bacillati</taxon>
        <taxon>Bacillota</taxon>
        <taxon>Bacilli</taxon>
        <taxon>Bacillales</taxon>
        <taxon>Paenibacillaceae</taxon>
        <taxon>Paenibacillus</taxon>
    </lineage>
</organism>
<dbReference type="RefSeq" id="WP_025708777.1">
    <property type="nucleotide sequence ID" value="NZ_CP009287.1"/>
</dbReference>
<dbReference type="KEGG" id="pgm:PGRAT_19710"/>
<evidence type="ECO:0000256" key="3">
    <source>
        <dbReference type="ARBA" id="ARBA00023015"/>
    </source>
</evidence>
<gene>
    <name evidence="9" type="ORF">PGRAT_19710</name>
</gene>
<dbReference type="SMART" id="SM00421">
    <property type="entry name" value="HTH_LUXR"/>
    <property type="match status" value="1"/>
</dbReference>
<protein>
    <submittedName>
        <fullName evidence="9">LuxR family transcriptional regulator</fullName>
    </submittedName>
</protein>
<keyword evidence="1 6" id="KW-0597">Phosphoprotein</keyword>
<evidence type="ECO:0000256" key="6">
    <source>
        <dbReference type="PROSITE-ProRule" id="PRU00169"/>
    </source>
</evidence>
<dbReference type="InterPro" id="IPR058245">
    <property type="entry name" value="NreC/VraR/RcsB-like_REC"/>
</dbReference>
<keyword evidence="2" id="KW-0902">Two-component regulatory system</keyword>
<reference evidence="9 10" key="1">
    <citation type="submission" date="2014-08" db="EMBL/GenBank/DDBJ databases">
        <title>Comparative genomics of the Paenibacillus odorifer group.</title>
        <authorList>
            <person name="den Bakker H.C."/>
            <person name="Tsai Y.-C."/>
            <person name="Martin N."/>
            <person name="Korlach J."/>
            <person name="Wiedmann M."/>
        </authorList>
    </citation>
    <scope>NUCLEOTIDE SEQUENCE [LARGE SCALE GENOMIC DNA]</scope>
    <source>
        <strain evidence="9 10">DSM 15220</strain>
    </source>
</reference>
<dbReference type="GO" id="GO:0003677">
    <property type="term" value="F:DNA binding"/>
    <property type="evidence" value="ECO:0007669"/>
    <property type="project" value="UniProtKB-KW"/>
</dbReference>
<dbReference type="CDD" id="cd06170">
    <property type="entry name" value="LuxR_C_like"/>
    <property type="match status" value="1"/>
</dbReference>
<dbReference type="Gene3D" id="1.10.10.10">
    <property type="entry name" value="Winged helix-like DNA-binding domain superfamily/Winged helix DNA-binding domain"/>
    <property type="match status" value="1"/>
</dbReference>
<dbReference type="Pfam" id="PF00196">
    <property type="entry name" value="GerE"/>
    <property type="match status" value="1"/>
</dbReference>
<dbReference type="AlphaFoldDB" id="A0A089MB62"/>
<feature type="modified residue" description="4-aspartylphosphate" evidence="6">
    <location>
        <position position="57"/>
    </location>
</feature>
<dbReference type="PRINTS" id="PR00038">
    <property type="entry name" value="HTHLUXR"/>
</dbReference>
<dbReference type="PANTHER" id="PTHR43214">
    <property type="entry name" value="TWO-COMPONENT RESPONSE REGULATOR"/>
    <property type="match status" value="1"/>
</dbReference>
<dbReference type="Proteomes" id="UP000029500">
    <property type="component" value="Chromosome"/>
</dbReference>
<evidence type="ECO:0000256" key="1">
    <source>
        <dbReference type="ARBA" id="ARBA00022553"/>
    </source>
</evidence>
<dbReference type="PROSITE" id="PS50110">
    <property type="entry name" value="RESPONSE_REGULATORY"/>
    <property type="match status" value="1"/>
</dbReference>
<evidence type="ECO:0000313" key="10">
    <source>
        <dbReference type="Proteomes" id="UP000029500"/>
    </source>
</evidence>
<feature type="domain" description="HTH luxR-type" evidence="7">
    <location>
        <begin position="136"/>
        <end position="201"/>
    </location>
</feature>
<keyword evidence="4" id="KW-0238">DNA-binding</keyword>
<evidence type="ECO:0000256" key="2">
    <source>
        <dbReference type="ARBA" id="ARBA00023012"/>
    </source>
</evidence>
<keyword evidence="10" id="KW-1185">Reference proteome</keyword>
<evidence type="ECO:0000313" key="9">
    <source>
        <dbReference type="EMBL" id="AIQ69605.1"/>
    </source>
</evidence>
<dbReference type="HOGENOM" id="CLU_000445_90_1_9"/>
<keyword evidence="3" id="KW-0805">Transcription regulation</keyword>
<dbReference type="PROSITE" id="PS50043">
    <property type="entry name" value="HTH_LUXR_2"/>
    <property type="match status" value="1"/>
</dbReference>